<protein>
    <recommendedName>
        <fullName evidence="3">Intradiol ring-cleavage dioxygenases domain-containing protein</fullName>
    </recommendedName>
</protein>
<evidence type="ECO:0000313" key="2">
    <source>
        <dbReference type="Proteomes" id="UP000556700"/>
    </source>
</evidence>
<dbReference type="RefSeq" id="WP_031453997.1">
    <property type="nucleotide sequence ID" value="NZ_CAIJDO010000086.1"/>
</dbReference>
<proteinExistence type="predicted"/>
<dbReference type="AlphaFoldDB" id="A0A6V6YS69"/>
<keyword evidence="2" id="KW-1185">Reference proteome</keyword>
<evidence type="ECO:0000313" key="1">
    <source>
        <dbReference type="EMBL" id="CAD0002256.1"/>
    </source>
</evidence>
<name>A0A6V6YS69_9FLAO</name>
<dbReference type="EMBL" id="CAIJDO010000086">
    <property type="protein sequence ID" value="CAD0002256.1"/>
    <property type="molecule type" value="Genomic_DNA"/>
</dbReference>
<organism evidence="1 2">
    <name type="scientific">Flavobacterium chungangense</name>
    <dbReference type="NCBI Taxonomy" id="554283"/>
    <lineage>
        <taxon>Bacteria</taxon>
        <taxon>Pseudomonadati</taxon>
        <taxon>Bacteroidota</taxon>
        <taxon>Flavobacteriia</taxon>
        <taxon>Flavobacteriales</taxon>
        <taxon>Flavobacteriaceae</taxon>
        <taxon>Flavobacterium</taxon>
    </lineage>
</organism>
<dbReference type="Proteomes" id="UP000556700">
    <property type="component" value="Unassembled WGS sequence"/>
</dbReference>
<gene>
    <name evidence="1" type="ORF">FLACHUCJ7_00910</name>
</gene>
<comment type="caution">
    <text evidence="1">The sequence shown here is derived from an EMBL/GenBank/DDBJ whole genome shotgun (WGS) entry which is preliminary data.</text>
</comment>
<evidence type="ECO:0008006" key="3">
    <source>
        <dbReference type="Google" id="ProtNLM"/>
    </source>
</evidence>
<sequence>MINYAINKVQQKYILLLSMFLISCTGKDVENITIKGTVFNKHTQKPIKNENIVIEIECWKYANSPDESYAEHEKKHVETDHNGNYTVSFNKGAFVTFNLGTNEHGGYFVNASNLYINKSENIYNIYLIPIH</sequence>
<accession>A0A6V6YS69</accession>
<dbReference type="Gene3D" id="2.60.40.1120">
    <property type="entry name" value="Carboxypeptidase-like, regulatory domain"/>
    <property type="match status" value="1"/>
</dbReference>
<reference evidence="1 2" key="1">
    <citation type="submission" date="2020-06" db="EMBL/GenBank/DDBJ databases">
        <authorList>
            <person name="Criscuolo A."/>
        </authorList>
    </citation>
    <scope>NUCLEOTIDE SEQUENCE [LARGE SCALE GENOMIC DNA]</scope>
    <source>
        <strain evidence="2">CIP 110025</strain>
    </source>
</reference>